<sequence length="297" mass="33865">MFFLLRDKLFPVLVFLQSVICGCAQDEGRGDFSRVRQDYVVRQIGKMSKTILVESSGFAVADEYGDLWTHGDGGTAASLYKVTPQGDLLQTLDLSPLVNIDWEDLTRDDEGRIYIGDFGNNQNKRRNLAIYRLSGTSLRQIDTIRFRYPDQRAFPPRKTERNFDCEAFFYRQDSLYLFTKNRSKSNWVKMYALPARPGYHVATLLDSIKINTWITAAALSPDSRTVALLGYGHVYLLERQPGRRLFDGPKSCLPIPSSGQTEALAFLDNNTFVFSNEKGRIYQATKKPVVQTKRETK</sequence>
<evidence type="ECO:0000313" key="1">
    <source>
        <dbReference type="EMBL" id="UOQ65477.1"/>
    </source>
</evidence>
<organism evidence="1 2">
    <name type="scientific">Hymenobacter volaticus</name>
    <dbReference type="NCBI Taxonomy" id="2932254"/>
    <lineage>
        <taxon>Bacteria</taxon>
        <taxon>Pseudomonadati</taxon>
        <taxon>Bacteroidota</taxon>
        <taxon>Cytophagia</taxon>
        <taxon>Cytophagales</taxon>
        <taxon>Hymenobacteraceae</taxon>
        <taxon>Hymenobacter</taxon>
    </lineage>
</organism>
<gene>
    <name evidence="1" type="ORF">MUN86_18285</name>
</gene>
<dbReference type="SUPFAM" id="SSF50956">
    <property type="entry name" value="Thermostable phytase (3-phytase)"/>
    <property type="match status" value="1"/>
</dbReference>
<keyword evidence="2" id="KW-1185">Reference proteome</keyword>
<dbReference type="PROSITE" id="PS51257">
    <property type="entry name" value="PROKAR_LIPOPROTEIN"/>
    <property type="match status" value="1"/>
</dbReference>
<dbReference type="RefSeq" id="WP_245119484.1">
    <property type="nucleotide sequence ID" value="NZ_CP095061.1"/>
</dbReference>
<dbReference type="EMBL" id="CP095061">
    <property type="protein sequence ID" value="UOQ65477.1"/>
    <property type="molecule type" value="Genomic_DNA"/>
</dbReference>
<proteinExistence type="predicted"/>
<name>A0ABY4G3Q3_9BACT</name>
<dbReference type="Proteomes" id="UP000830401">
    <property type="component" value="Chromosome"/>
</dbReference>
<protein>
    <submittedName>
        <fullName evidence="1">Uncharacterized protein</fullName>
    </submittedName>
</protein>
<accession>A0ABY4G3Q3</accession>
<reference evidence="1" key="1">
    <citation type="submission" date="2022-04" db="EMBL/GenBank/DDBJ databases">
        <title>Hymenobacter sp. isolated from the air.</title>
        <authorList>
            <person name="Won M."/>
            <person name="Lee C.-M."/>
            <person name="Woen H.-Y."/>
            <person name="Kwon S.-W."/>
        </authorList>
    </citation>
    <scope>NUCLEOTIDE SEQUENCE</scope>
    <source>
        <strain evidence="1">5420S-77</strain>
    </source>
</reference>
<evidence type="ECO:0000313" key="2">
    <source>
        <dbReference type="Proteomes" id="UP000830401"/>
    </source>
</evidence>